<feature type="domain" description="Glucosamine/galactosamine-6-phosphate isomerase" evidence="4">
    <location>
        <begin position="11"/>
        <end position="228"/>
    </location>
</feature>
<evidence type="ECO:0000313" key="5">
    <source>
        <dbReference type="EMBL" id="MBP3962108.1"/>
    </source>
</evidence>
<feature type="active site" description="Proton acceptor; for ring-opening step" evidence="3">
    <location>
        <position position="137"/>
    </location>
</feature>
<dbReference type="Pfam" id="PF01182">
    <property type="entry name" value="Glucosamine_iso"/>
    <property type="match status" value="1"/>
</dbReference>
<evidence type="ECO:0000259" key="4">
    <source>
        <dbReference type="Pfam" id="PF01182"/>
    </source>
</evidence>
<comment type="pathway">
    <text evidence="3">Amino-sugar metabolism; N-acetylneuraminate degradation; D-fructose 6-phosphate from N-acetylneuraminate: step 5/5.</text>
</comment>
<dbReference type="Proteomes" id="UP000673394">
    <property type="component" value="Unassembled WGS sequence"/>
</dbReference>
<name>A0ABS5C7X2_9BACL</name>
<comment type="similarity">
    <text evidence="3">Belongs to the glucosamine/galactosamine-6-phosphate isomerase family. NagB subfamily.</text>
</comment>
<keyword evidence="2 3" id="KW-0119">Carbohydrate metabolism</keyword>
<dbReference type="CDD" id="cd01399">
    <property type="entry name" value="GlcN6P_deaminase"/>
    <property type="match status" value="1"/>
</dbReference>
<accession>A0ABS5C7X2</accession>
<feature type="active site" description="For ring-opening step" evidence="3">
    <location>
        <position position="135"/>
    </location>
</feature>
<gene>
    <name evidence="3 5" type="primary">nagB</name>
    <name evidence="5" type="ORF">I8J30_05240</name>
</gene>
<comment type="caution">
    <text evidence="3">Lacks conserved residue(s) required for the propagation of feature annotation.</text>
</comment>
<dbReference type="EMBL" id="JAGKSP010000002">
    <property type="protein sequence ID" value="MBP3962108.1"/>
    <property type="molecule type" value="Genomic_DNA"/>
</dbReference>
<evidence type="ECO:0000256" key="2">
    <source>
        <dbReference type="ARBA" id="ARBA00023277"/>
    </source>
</evidence>
<proteinExistence type="inferred from homology"/>
<comment type="catalytic activity">
    <reaction evidence="3">
        <text>alpha-D-glucosamine 6-phosphate + H2O = beta-D-fructose 6-phosphate + NH4(+)</text>
        <dbReference type="Rhea" id="RHEA:12172"/>
        <dbReference type="ChEBI" id="CHEBI:15377"/>
        <dbReference type="ChEBI" id="CHEBI:28938"/>
        <dbReference type="ChEBI" id="CHEBI:57634"/>
        <dbReference type="ChEBI" id="CHEBI:75989"/>
        <dbReference type="EC" id="3.5.99.6"/>
    </reaction>
</comment>
<comment type="function">
    <text evidence="3">Catalyzes the reversible isomerization-deamination of glucosamine 6-phosphate (GlcN6P) to form fructose 6-phosphate (Fru6P) and ammonium ion.</text>
</comment>
<comment type="caution">
    <text evidence="5">The sequence shown here is derived from an EMBL/GenBank/DDBJ whole genome shotgun (WGS) entry which is preliminary data.</text>
</comment>
<dbReference type="InterPro" id="IPR004547">
    <property type="entry name" value="Glucosamine6P_isomerase"/>
</dbReference>
<dbReference type="GO" id="GO:0004342">
    <property type="term" value="F:glucosamine-6-phosphate deaminase activity"/>
    <property type="evidence" value="ECO:0007669"/>
    <property type="project" value="UniProtKB-EC"/>
</dbReference>
<evidence type="ECO:0000256" key="1">
    <source>
        <dbReference type="ARBA" id="ARBA00022801"/>
    </source>
</evidence>
<sequence>MELKCFDNISDLDRYAAQIFADTIKHNPRATLGLATGSTPIGIYGKMIEMYNNGEISFKDTTTFNLDEYVGLSPDHEQSYAQFMKHHLFDHIDLPKQQAHLPSGMVNDLKAECQSYDRMLAEQPIDVQLLGLGHNGHIGFNEPDQELQGGTHIVELEEATRAANARFFDTPDEVPTKAITMGVGSILKADSIVLVVKGADKANIVKQALHGPITTEVPASLLQTHKNVIVLVDREAGRLL</sequence>
<dbReference type="EC" id="3.5.99.6" evidence="3"/>
<dbReference type="PANTHER" id="PTHR11280:SF5">
    <property type="entry name" value="GLUCOSAMINE-6-PHOSPHATE ISOMERASE"/>
    <property type="match status" value="1"/>
</dbReference>
<feature type="active site" description="For ring-opening step" evidence="3">
    <location>
        <position position="142"/>
    </location>
</feature>
<dbReference type="Gene3D" id="3.40.50.1360">
    <property type="match status" value="1"/>
</dbReference>
<dbReference type="InterPro" id="IPR006148">
    <property type="entry name" value="Glc/Gal-6P_isomerase"/>
</dbReference>
<dbReference type="PANTHER" id="PTHR11280">
    <property type="entry name" value="GLUCOSAMINE-6-PHOSPHATE ISOMERASE"/>
    <property type="match status" value="1"/>
</dbReference>
<keyword evidence="6" id="KW-1185">Reference proteome</keyword>
<protein>
    <recommendedName>
        <fullName evidence="3">Glucosamine-6-phosphate deaminase</fullName>
        <ecNumber evidence="3">3.5.99.6</ecNumber>
    </recommendedName>
    <alternativeName>
        <fullName evidence="3">GlcN6P deaminase</fullName>
        <shortName evidence="3">GNPDA</shortName>
    </alternativeName>
    <alternativeName>
        <fullName evidence="3">Glucosamine-6-phosphate isomerase</fullName>
    </alternativeName>
</protein>
<organism evidence="5 6">
    <name type="scientific">Paenibacillus lignilyticus</name>
    <dbReference type="NCBI Taxonomy" id="1172615"/>
    <lineage>
        <taxon>Bacteria</taxon>
        <taxon>Bacillati</taxon>
        <taxon>Bacillota</taxon>
        <taxon>Bacilli</taxon>
        <taxon>Bacillales</taxon>
        <taxon>Paenibacillaceae</taxon>
        <taxon>Paenibacillus</taxon>
    </lineage>
</organism>
<evidence type="ECO:0000313" key="6">
    <source>
        <dbReference type="Proteomes" id="UP000673394"/>
    </source>
</evidence>
<dbReference type="SUPFAM" id="SSF100950">
    <property type="entry name" value="NagB/RpiA/CoA transferase-like"/>
    <property type="match status" value="1"/>
</dbReference>
<feature type="active site" description="Proton acceptor; for enolization step" evidence="3">
    <location>
        <position position="67"/>
    </location>
</feature>
<evidence type="ECO:0000256" key="3">
    <source>
        <dbReference type="HAMAP-Rule" id="MF_01241"/>
    </source>
</evidence>
<dbReference type="RefSeq" id="WP_210656133.1">
    <property type="nucleotide sequence ID" value="NZ_JAGKSP010000002.1"/>
</dbReference>
<dbReference type="NCBIfam" id="TIGR00502">
    <property type="entry name" value="nagB"/>
    <property type="match status" value="1"/>
</dbReference>
<dbReference type="HAMAP" id="MF_01241">
    <property type="entry name" value="GlcN6P_deamin"/>
    <property type="match status" value="1"/>
</dbReference>
<reference evidence="5 6" key="1">
    <citation type="submission" date="2021-04" db="EMBL/GenBank/DDBJ databases">
        <title>Paenibacillus sp. DLE-14 whole genome sequence.</title>
        <authorList>
            <person name="Ham Y.J."/>
        </authorList>
    </citation>
    <scope>NUCLEOTIDE SEQUENCE [LARGE SCALE GENOMIC DNA]</scope>
    <source>
        <strain evidence="5 6">DLE-14</strain>
    </source>
</reference>
<keyword evidence="1 3" id="KW-0378">Hydrolase</keyword>
<dbReference type="InterPro" id="IPR037171">
    <property type="entry name" value="NagB/RpiA_transferase-like"/>
</dbReference>